<accession>A0A494VP00</accession>
<proteinExistence type="predicted"/>
<dbReference type="Pfam" id="PF00512">
    <property type="entry name" value="HisKA"/>
    <property type="match status" value="1"/>
</dbReference>
<keyword evidence="10" id="KW-1185">Reference proteome</keyword>
<keyword evidence="7" id="KW-0472">Membrane</keyword>
<dbReference type="PROSITE" id="PS51257">
    <property type="entry name" value="PROKAR_LIPOPROTEIN"/>
    <property type="match status" value="1"/>
</dbReference>
<dbReference type="PROSITE" id="PS50109">
    <property type="entry name" value="HIS_KIN"/>
    <property type="match status" value="1"/>
</dbReference>
<dbReference type="SUPFAM" id="SSF47384">
    <property type="entry name" value="Homodimeric domain of signal transducing histidine kinase"/>
    <property type="match status" value="1"/>
</dbReference>
<keyword evidence="5 9" id="KW-0418">Kinase</keyword>
<dbReference type="InterPro" id="IPR019734">
    <property type="entry name" value="TPR_rpt"/>
</dbReference>
<dbReference type="EMBL" id="CP032869">
    <property type="protein sequence ID" value="AYL95969.1"/>
    <property type="molecule type" value="Genomic_DNA"/>
</dbReference>
<evidence type="ECO:0000256" key="7">
    <source>
        <dbReference type="SAM" id="Phobius"/>
    </source>
</evidence>
<dbReference type="PRINTS" id="PR00344">
    <property type="entry name" value="BCTRLSENSOR"/>
</dbReference>
<dbReference type="Pfam" id="PF02518">
    <property type="entry name" value="HATPase_c"/>
    <property type="match status" value="1"/>
</dbReference>
<organism evidence="9 10">
    <name type="scientific">Mucilaginibacter celer</name>
    <dbReference type="NCBI Taxonomy" id="2305508"/>
    <lineage>
        <taxon>Bacteria</taxon>
        <taxon>Pseudomonadati</taxon>
        <taxon>Bacteroidota</taxon>
        <taxon>Sphingobacteriia</taxon>
        <taxon>Sphingobacteriales</taxon>
        <taxon>Sphingobacteriaceae</taxon>
        <taxon>Mucilaginibacter</taxon>
    </lineage>
</organism>
<dbReference type="Gene3D" id="3.30.565.10">
    <property type="entry name" value="Histidine kinase-like ATPase, C-terminal domain"/>
    <property type="match status" value="1"/>
</dbReference>
<evidence type="ECO:0000256" key="5">
    <source>
        <dbReference type="ARBA" id="ARBA00022777"/>
    </source>
</evidence>
<sequence length="699" mass="80169">MFINKSSVPVWLSCNLWISLFVACFFLTGSSCKKQQGGQLSSSAYNSIADTANKLYDNGQYEKAVHYLDSAFHHSSGLGFKQVYNYYFFVYNYNSHIKNDRNTALLYADSMLNMFDTPEKKLKFTNEYGQAHLSKGDVLFDMHRYNEAYGYFYSGKVIANNNLDDCTLGDYSYRMGMILYKQEHYGRAARFFKKSFEETASCDGNFNYFYRRQELLNNAGLSYSKKQMTDSAMYFYKQALEYLQNNKDRFKDRPQMGEVARGVIYGNMADIYIKQKNYDKAKGLLKKSIAINLRKGNDNNDAQYAELKLADIYDKENANDSLLSILNTIGLQFDSVKSIYAEQDWHLFMSHYFLKMNDHQRAMMHFKLYDELKDTITSNSRKLKEADVAEQVKSLEKDNEFNNLKKNNQLQHLYLNVTGVFAIMLIVIISLIFFNWQKSKKNIKTLGGLNNQINSQNHDLEKALKELRLNSQEKDRILRTVAHDLRNPIGGIASLTSVMSGENYTAEQKEMINLIRETSFNSIELINEILEATNSTSVVLNKEPVEINSLLNNSAELLRFKAAEKQQIISIITLSRPLEICISREKIWRVISNLISNAIKFSPVASAILVKAEELEREVKISVKDNGIGIPDKLKGQVFNMFTNAKRPGTAGEKSFGLGLSICRQIIEKHGGRIWFDSDTENGTTFYFTLPKEELKAEG</sequence>
<evidence type="ECO:0000313" key="9">
    <source>
        <dbReference type="EMBL" id="AYL95969.1"/>
    </source>
</evidence>
<evidence type="ECO:0000256" key="2">
    <source>
        <dbReference type="ARBA" id="ARBA00012438"/>
    </source>
</evidence>
<dbReference type="Proteomes" id="UP000270046">
    <property type="component" value="Chromosome"/>
</dbReference>
<evidence type="ECO:0000259" key="8">
    <source>
        <dbReference type="PROSITE" id="PS50109"/>
    </source>
</evidence>
<dbReference type="SMART" id="SM00387">
    <property type="entry name" value="HATPase_c"/>
    <property type="match status" value="1"/>
</dbReference>
<dbReference type="InterPro" id="IPR003594">
    <property type="entry name" value="HATPase_dom"/>
</dbReference>
<feature type="transmembrane region" description="Helical" evidence="7">
    <location>
        <begin position="413"/>
        <end position="434"/>
    </location>
</feature>
<dbReference type="SUPFAM" id="SSF55874">
    <property type="entry name" value="ATPase domain of HSP90 chaperone/DNA topoisomerase II/histidine kinase"/>
    <property type="match status" value="1"/>
</dbReference>
<dbReference type="SUPFAM" id="SSF48452">
    <property type="entry name" value="TPR-like"/>
    <property type="match status" value="2"/>
</dbReference>
<comment type="catalytic activity">
    <reaction evidence="1">
        <text>ATP + protein L-histidine = ADP + protein N-phospho-L-histidine.</text>
        <dbReference type="EC" id="2.7.13.3"/>
    </reaction>
</comment>
<dbReference type="EC" id="2.7.13.3" evidence="2"/>
<dbReference type="PANTHER" id="PTHR43711">
    <property type="entry name" value="TWO-COMPONENT HISTIDINE KINASE"/>
    <property type="match status" value="1"/>
</dbReference>
<dbReference type="InterPro" id="IPR003661">
    <property type="entry name" value="HisK_dim/P_dom"/>
</dbReference>
<name>A0A494VP00_9SPHI</name>
<dbReference type="FunFam" id="3.30.565.10:FF:000006">
    <property type="entry name" value="Sensor histidine kinase WalK"/>
    <property type="match status" value="1"/>
</dbReference>
<dbReference type="PANTHER" id="PTHR43711:SF1">
    <property type="entry name" value="HISTIDINE KINASE 1"/>
    <property type="match status" value="1"/>
</dbReference>
<dbReference type="InterPro" id="IPR011990">
    <property type="entry name" value="TPR-like_helical_dom_sf"/>
</dbReference>
<dbReference type="Gene3D" id="1.10.287.130">
    <property type="match status" value="1"/>
</dbReference>
<dbReference type="InterPro" id="IPR050736">
    <property type="entry name" value="Sensor_HK_Regulatory"/>
</dbReference>
<dbReference type="CDD" id="cd00082">
    <property type="entry name" value="HisKA"/>
    <property type="match status" value="1"/>
</dbReference>
<reference evidence="9 10" key="1">
    <citation type="submission" date="2018-10" db="EMBL/GenBank/DDBJ databases">
        <title>Genome sequencing of Mucilaginibacter sp. HYN0043.</title>
        <authorList>
            <person name="Kim M."/>
            <person name="Yi H."/>
        </authorList>
    </citation>
    <scope>NUCLEOTIDE SEQUENCE [LARGE SCALE GENOMIC DNA]</scope>
    <source>
        <strain evidence="9 10">HYN0043</strain>
    </source>
</reference>
<keyword evidence="7" id="KW-1133">Transmembrane helix</keyword>
<feature type="domain" description="Histidine kinase" evidence="8">
    <location>
        <begin position="480"/>
        <end position="694"/>
    </location>
</feature>
<protein>
    <recommendedName>
        <fullName evidence="2">histidine kinase</fullName>
        <ecNumber evidence="2">2.7.13.3</ecNumber>
    </recommendedName>
</protein>
<evidence type="ECO:0000256" key="6">
    <source>
        <dbReference type="ARBA" id="ARBA00023012"/>
    </source>
</evidence>
<gene>
    <name evidence="9" type="ORF">HYN43_012020</name>
</gene>
<dbReference type="InterPro" id="IPR036097">
    <property type="entry name" value="HisK_dim/P_sf"/>
</dbReference>
<dbReference type="InterPro" id="IPR004358">
    <property type="entry name" value="Sig_transdc_His_kin-like_C"/>
</dbReference>
<evidence type="ECO:0000313" key="10">
    <source>
        <dbReference type="Proteomes" id="UP000270046"/>
    </source>
</evidence>
<dbReference type="Pfam" id="PF13181">
    <property type="entry name" value="TPR_8"/>
    <property type="match status" value="1"/>
</dbReference>
<keyword evidence="6" id="KW-0902">Two-component regulatory system</keyword>
<dbReference type="OrthoDB" id="9810447at2"/>
<keyword evidence="3" id="KW-0597">Phosphoprotein</keyword>
<keyword evidence="4" id="KW-0808">Transferase</keyword>
<dbReference type="AlphaFoldDB" id="A0A494VP00"/>
<dbReference type="GO" id="GO:0000155">
    <property type="term" value="F:phosphorelay sensor kinase activity"/>
    <property type="evidence" value="ECO:0007669"/>
    <property type="project" value="InterPro"/>
</dbReference>
<dbReference type="KEGG" id="muh:HYN43_012020"/>
<dbReference type="Gene3D" id="1.25.40.10">
    <property type="entry name" value="Tetratricopeptide repeat domain"/>
    <property type="match status" value="2"/>
</dbReference>
<evidence type="ECO:0000256" key="4">
    <source>
        <dbReference type="ARBA" id="ARBA00022679"/>
    </source>
</evidence>
<evidence type="ECO:0000256" key="1">
    <source>
        <dbReference type="ARBA" id="ARBA00000085"/>
    </source>
</evidence>
<dbReference type="InterPro" id="IPR036890">
    <property type="entry name" value="HATPase_C_sf"/>
</dbReference>
<dbReference type="SMART" id="SM00028">
    <property type="entry name" value="TPR"/>
    <property type="match status" value="5"/>
</dbReference>
<dbReference type="SMART" id="SM00388">
    <property type="entry name" value="HisKA"/>
    <property type="match status" value="1"/>
</dbReference>
<dbReference type="InterPro" id="IPR005467">
    <property type="entry name" value="His_kinase_dom"/>
</dbReference>
<keyword evidence="7" id="KW-0812">Transmembrane</keyword>
<evidence type="ECO:0000256" key="3">
    <source>
        <dbReference type="ARBA" id="ARBA00022553"/>
    </source>
</evidence>
<dbReference type="CDD" id="cd00075">
    <property type="entry name" value="HATPase"/>
    <property type="match status" value="1"/>
</dbReference>